<proteinExistence type="predicted"/>
<evidence type="ECO:0000313" key="3">
    <source>
        <dbReference type="Proteomes" id="UP001605036"/>
    </source>
</evidence>
<protein>
    <submittedName>
        <fullName evidence="2">Uncharacterized protein</fullName>
    </submittedName>
</protein>
<name>A0ABD1ZNU8_9MARC</name>
<reference evidence="2 3" key="1">
    <citation type="submission" date="2024-09" db="EMBL/GenBank/DDBJ databases">
        <title>Chromosome-scale assembly of Riccia fluitans.</title>
        <authorList>
            <person name="Paukszto L."/>
            <person name="Sawicki J."/>
            <person name="Karawczyk K."/>
            <person name="Piernik-Szablinska J."/>
            <person name="Szczecinska M."/>
            <person name="Mazdziarz M."/>
        </authorList>
    </citation>
    <scope>NUCLEOTIDE SEQUENCE [LARGE SCALE GENOMIC DNA]</scope>
    <source>
        <strain evidence="2">Rf_01</strain>
        <tissue evidence="2">Aerial parts of the thallus</tissue>
    </source>
</reference>
<evidence type="ECO:0000256" key="1">
    <source>
        <dbReference type="SAM" id="MobiDB-lite"/>
    </source>
</evidence>
<sequence length="120" mass="12894">MTTLAARTVPVPPFGLSRSIQPCWSSARLSTHLTFVWFYVPSSHIGSSAITPPFAVPRFHVVACLQNVSMSATPFPRASGSSSRLSARSSIRFLRSSTTAPSQPMASAKENQALLVHPNP</sequence>
<evidence type="ECO:0000313" key="2">
    <source>
        <dbReference type="EMBL" id="KAL2653130.1"/>
    </source>
</evidence>
<dbReference type="Proteomes" id="UP001605036">
    <property type="component" value="Unassembled WGS sequence"/>
</dbReference>
<comment type="caution">
    <text evidence="2">The sequence shown here is derived from an EMBL/GenBank/DDBJ whole genome shotgun (WGS) entry which is preliminary data.</text>
</comment>
<accession>A0ABD1ZNU8</accession>
<organism evidence="2 3">
    <name type="scientific">Riccia fluitans</name>
    <dbReference type="NCBI Taxonomy" id="41844"/>
    <lineage>
        <taxon>Eukaryota</taxon>
        <taxon>Viridiplantae</taxon>
        <taxon>Streptophyta</taxon>
        <taxon>Embryophyta</taxon>
        <taxon>Marchantiophyta</taxon>
        <taxon>Marchantiopsida</taxon>
        <taxon>Marchantiidae</taxon>
        <taxon>Marchantiales</taxon>
        <taxon>Ricciaceae</taxon>
        <taxon>Riccia</taxon>
    </lineage>
</organism>
<keyword evidence="3" id="KW-1185">Reference proteome</keyword>
<feature type="region of interest" description="Disordered" evidence="1">
    <location>
        <begin position="96"/>
        <end position="120"/>
    </location>
</feature>
<dbReference type="AlphaFoldDB" id="A0ABD1ZNU8"/>
<gene>
    <name evidence="2" type="ORF">R1flu_021258</name>
</gene>
<dbReference type="EMBL" id="JBHFFA010000001">
    <property type="protein sequence ID" value="KAL2653130.1"/>
    <property type="molecule type" value="Genomic_DNA"/>
</dbReference>